<accession>A0ABY4W7Q8</accession>
<dbReference type="Proteomes" id="UP001056291">
    <property type="component" value="Chromosome"/>
</dbReference>
<dbReference type="InterPro" id="IPR009922">
    <property type="entry name" value="DUF1457"/>
</dbReference>
<evidence type="ECO:0000313" key="2">
    <source>
        <dbReference type="Proteomes" id="UP001056291"/>
    </source>
</evidence>
<proteinExistence type="predicted"/>
<reference evidence="1" key="1">
    <citation type="submission" date="2022-06" db="EMBL/GenBank/DDBJ databases">
        <title>Sneathiella actinostolidae sp. nov., isolated from a sea anemonein the Western Pacific Ocean.</title>
        <authorList>
            <person name="Wei M.J."/>
        </authorList>
    </citation>
    <scope>NUCLEOTIDE SEQUENCE</scope>
    <source>
        <strain evidence="1">PHK-P5</strain>
    </source>
</reference>
<dbReference type="RefSeq" id="WP_251937240.1">
    <property type="nucleotide sequence ID" value="NZ_CP098747.1"/>
</dbReference>
<dbReference type="Pfam" id="PF07310">
    <property type="entry name" value="PAS_5"/>
    <property type="match status" value="1"/>
</dbReference>
<name>A0ABY4W7Q8_9PROT</name>
<organism evidence="1 2">
    <name type="scientific">Sneathiella marina</name>
    <dbReference type="NCBI Taxonomy" id="2950108"/>
    <lineage>
        <taxon>Bacteria</taxon>
        <taxon>Pseudomonadati</taxon>
        <taxon>Pseudomonadota</taxon>
        <taxon>Alphaproteobacteria</taxon>
        <taxon>Sneathiellales</taxon>
        <taxon>Sneathiellaceae</taxon>
        <taxon>Sneathiella</taxon>
    </lineage>
</organism>
<evidence type="ECO:0000313" key="1">
    <source>
        <dbReference type="EMBL" id="USG62934.1"/>
    </source>
</evidence>
<keyword evidence="2" id="KW-1185">Reference proteome</keyword>
<sequence>MILQRFLPHRKKIELRPTAIPASELSYSDASGNMGSHKSALTHWQNARKEHLLPSRSDFDLAVLAPILPNIVLLDVIENPLDFRYRVIGNVAMQNFTKNYTGISMSEIPGKGPDSAVFSSLKTVVQSKEPCAQNIPYVGPNHDFKKISSLALPLAKDHVNVDKIMIIVEFLRIQPCDKLT</sequence>
<dbReference type="EMBL" id="CP098747">
    <property type="protein sequence ID" value="USG62934.1"/>
    <property type="molecule type" value="Genomic_DNA"/>
</dbReference>
<gene>
    <name evidence="1" type="ORF">NBZ79_08080</name>
</gene>
<protein>
    <submittedName>
        <fullName evidence="1">PAS domain-containing protein</fullName>
    </submittedName>
</protein>